<dbReference type="BioGRID-ORCS" id="36183">
    <property type="hits" value="0 hits in 1 CRISPR screen"/>
</dbReference>
<reference evidence="2 6" key="8">
    <citation type="journal article" date="2007" name="Science">
        <title>The Release 5.1 annotation of Drosophila melanogaster heterochromatin.</title>
        <authorList>
            <person name="Smith C.D."/>
            <person name="Shu S."/>
            <person name="Mungall C.J."/>
            <person name="Karpen G.H."/>
        </authorList>
    </citation>
    <scope>NUCLEOTIDE SEQUENCE [LARGE SCALE GENOMIC DNA]</scope>
    <source>
        <strain evidence="6">Berkeley</strain>
    </source>
</reference>
<reference evidence="2 6" key="2">
    <citation type="journal article" date="2002" name="Genome Biol.">
        <title>Finishing a whole-genome shotgun: release 3 of the Drosophila melanogaster euchromatic genome sequence.</title>
        <authorList>
            <person name="Celniker S.E."/>
            <person name="Wheeler D.A."/>
            <person name="Kronmiller B."/>
            <person name="Carlson J.W."/>
            <person name="Halpern A."/>
            <person name="Patel S."/>
            <person name="Adams M."/>
            <person name="Champe M."/>
            <person name="Dugan S.P."/>
            <person name="Frise E."/>
            <person name="Hodgson A."/>
            <person name="George R.A."/>
            <person name="Hoskins R.A."/>
            <person name="Laverty T."/>
            <person name="Muzny D.M."/>
            <person name="Nelson C.R."/>
            <person name="Pacleb J.M."/>
            <person name="Park S."/>
            <person name="Pfeiffer B.D."/>
            <person name="Richards S."/>
            <person name="Sodergren E.J."/>
            <person name="Svirskas R."/>
            <person name="Tabor P.E."/>
            <person name="Wan K."/>
            <person name="Stapleton M."/>
            <person name="Sutton G.G."/>
            <person name="Venter C."/>
            <person name="Weinstock G."/>
            <person name="Scherer S.E."/>
            <person name="Myers E.W."/>
            <person name="Gibbs R.A."/>
            <person name="Rubin G.M."/>
        </authorList>
    </citation>
    <scope>NUCLEOTIDE SEQUENCE [LARGE SCALE GENOMIC DNA]</scope>
    <source>
        <strain evidence="6">Berkeley</strain>
    </source>
</reference>
<dbReference type="EMBL" id="KX532075">
    <property type="protein sequence ID" value="ANY27885.1"/>
    <property type="molecule type" value="mRNA"/>
</dbReference>
<dbReference type="UCSC" id="CG9080-RA">
    <property type="organism name" value="d. melanogaster"/>
</dbReference>
<reference evidence="2" key="16">
    <citation type="submission" date="2020-05" db="EMBL/GenBank/DDBJ databases">
        <title>Drosophila melanogaster release 4 sequence.</title>
        <authorList>
            <consortium name="Berkeley Drosophila Genome Project"/>
            <person name="Celniker S."/>
            <person name="Carlson J."/>
            <person name="Wan K."/>
            <person name="Pfeiffer B."/>
            <person name="Frise E."/>
            <person name="George R."/>
            <person name="Hoskins R."/>
            <person name="Stapleton M."/>
            <person name="Pacleb J."/>
            <person name="Park S."/>
            <person name="Svirskas R."/>
            <person name="Smith E."/>
            <person name="Yu C."/>
            <person name="Rubin G."/>
        </authorList>
    </citation>
    <scope>NUCLEOTIDE SEQUENCE</scope>
</reference>
<dbReference type="GO" id="GO:0051607">
    <property type="term" value="P:defense response to virus"/>
    <property type="evidence" value="ECO:0000270"/>
    <property type="project" value="FlyBase"/>
</dbReference>
<reference evidence="2 6" key="1">
    <citation type="journal article" date="2000" name="Science">
        <title>The genome sequence of Drosophila melanogaster.</title>
        <authorList>
            <person name="Adams M.D."/>
            <person name="Celniker S.E."/>
            <person name="Holt R.A."/>
            <person name="Evans C.A."/>
            <person name="Gocayne J.D."/>
            <person name="Amanatides P.G."/>
            <person name="Scherer S.E."/>
            <person name="Li P.W."/>
            <person name="Hoskins R.A."/>
            <person name="Galle R.F."/>
            <person name="George R.A."/>
            <person name="Lewis S.E."/>
            <person name="Richards S."/>
            <person name="Ashburner M."/>
            <person name="Henderson S.N."/>
            <person name="Sutton G.G."/>
            <person name="Wortman J.R."/>
            <person name="Yandell M.D."/>
            <person name="Zhang Q."/>
            <person name="Chen L.X."/>
            <person name="Brandon R.C."/>
            <person name="Rogers Y.H."/>
            <person name="Blazej R.G."/>
            <person name="Champe M."/>
            <person name="Pfeiffer B.D."/>
            <person name="Wan K.H."/>
            <person name="Doyle C."/>
            <person name="Baxter E.G."/>
            <person name="Helt G."/>
            <person name="Nelson C.R."/>
            <person name="Gabor G.L."/>
            <person name="Abril J.F."/>
            <person name="Agbayani A."/>
            <person name="An H.J."/>
            <person name="Andrews-Pfannkoch C."/>
            <person name="Baldwin D."/>
            <person name="Ballew R.M."/>
            <person name="Basu A."/>
            <person name="Baxendale J."/>
            <person name="Bayraktaroglu L."/>
            <person name="Beasley E.M."/>
            <person name="Beeson K.Y."/>
            <person name="Benos P.V."/>
            <person name="Berman B.P."/>
            <person name="Bhandari D."/>
            <person name="Bolshakov S."/>
            <person name="Borkova D."/>
            <person name="Botchan M.R."/>
            <person name="Bouck J."/>
            <person name="Brokstein P."/>
            <person name="Brottier P."/>
            <person name="Burtis K.C."/>
            <person name="Busam D.A."/>
            <person name="Butler H."/>
            <person name="Cadieu E."/>
            <person name="Center A."/>
            <person name="Chandra I."/>
            <person name="Cherry J.M."/>
            <person name="Cawley S."/>
            <person name="Dahlke C."/>
            <person name="Davenport L.B."/>
            <person name="Davies P."/>
            <person name="de Pablos B."/>
            <person name="Delcher A."/>
            <person name="Deng Z."/>
            <person name="Mays A.D."/>
            <person name="Dew I."/>
            <person name="Dietz S.M."/>
            <person name="Dodson K."/>
            <person name="Doup L.E."/>
            <person name="Downes M."/>
            <person name="Dugan-Rocha S."/>
            <person name="Dunkov B.C."/>
            <person name="Dunn P."/>
            <person name="Durbin K.J."/>
            <person name="Evangelista C.C."/>
            <person name="Ferraz C."/>
            <person name="Ferriera S."/>
            <person name="Fleischmann W."/>
            <person name="Fosler C."/>
            <person name="Gabrielian A.E."/>
            <person name="Garg N.S."/>
            <person name="Gelbart W.M."/>
            <person name="Glasser K."/>
            <person name="Glodek A."/>
            <person name="Gong F."/>
            <person name="Gorrell J.H."/>
            <person name="Gu Z."/>
            <person name="Guan P."/>
            <person name="Harris M."/>
            <person name="Harris N.L."/>
            <person name="Harvey D."/>
            <person name="Heiman T.J."/>
            <person name="Hernandez J.R."/>
            <person name="Houck J."/>
            <person name="Hostin D."/>
            <person name="Houston K.A."/>
            <person name="Howland T.J."/>
            <person name="Wei M.H."/>
            <person name="Ibegwam C."/>
            <person name="Jalali M."/>
            <person name="Kalush F."/>
            <person name="Karpen G.H."/>
            <person name="Ke Z."/>
            <person name="Kennison J.A."/>
            <person name="Ketchum K.A."/>
            <person name="Kimmel B.E."/>
            <person name="Kodira C.D."/>
            <person name="Kraft C."/>
            <person name="Kravitz S."/>
            <person name="Kulp D."/>
            <person name="Lai Z."/>
            <person name="Lasko P."/>
            <person name="Lei Y."/>
            <person name="Levitsky A.A."/>
            <person name="Li J."/>
            <person name="Li Z."/>
            <person name="Liang Y."/>
            <person name="Lin X."/>
            <person name="Liu X."/>
            <person name="Mattei B."/>
            <person name="McIntosh T.C."/>
            <person name="McLeod M.P."/>
            <person name="McPherson D."/>
            <person name="Merkulov G."/>
            <person name="Milshina N.V."/>
            <person name="Mobarry C."/>
            <person name="Morris J."/>
            <person name="Moshrefi A."/>
            <person name="Mount S.M."/>
            <person name="Moy M."/>
            <person name="Murphy B."/>
            <person name="Murphy L."/>
            <person name="Muzny D.M."/>
            <person name="Nelson D.L."/>
            <person name="Nelson D.R."/>
            <person name="Nelson K.A."/>
            <person name="Nixon K."/>
            <person name="Nusskern D.R."/>
            <person name="Pacleb J.M."/>
            <person name="Palazzolo M."/>
            <person name="Pittman G.S."/>
            <person name="Pan S."/>
            <person name="Pollard J."/>
            <person name="Puri V."/>
            <person name="Reese M.G."/>
            <person name="Reinert K."/>
            <person name="Remington K."/>
            <person name="Saunders R.D."/>
            <person name="Scheeler F."/>
            <person name="Shen H."/>
            <person name="Shue B.C."/>
            <person name="Siden-Kiamos I."/>
            <person name="Simpson M."/>
            <person name="Skupski M.P."/>
            <person name="Smith T."/>
            <person name="Spier E."/>
            <person name="Spradling A.C."/>
            <person name="Stapleton M."/>
            <person name="Strong R."/>
            <person name="Sun E."/>
            <person name="Svirskas R."/>
            <person name="Tector C."/>
            <person name="Turner R."/>
            <person name="Venter E."/>
            <person name="Wang A.H."/>
            <person name="Wang X."/>
            <person name="Wang Z.Y."/>
            <person name="Wassarman D.A."/>
            <person name="Weinstock G.M."/>
            <person name="Weissenbach J."/>
            <person name="Williams S.M."/>
            <person name="WoodageT"/>
            <person name="Worley K.C."/>
            <person name="Wu D."/>
            <person name="Yang S."/>
            <person name="Yao Q.A."/>
            <person name="Ye J."/>
            <person name="Yeh R.F."/>
            <person name="Zaveri J.S."/>
            <person name="Zhan M."/>
            <person name="Zhang G."/>
            <person name="Zhao Q."/>
            <person name="Zheng L."/>
            <person name="Zheng X.H."/>
            <person name="Zhong F.N."/>
            <person name="Zhong W."/>
            <person name="Zhou X."/>
            <person name="Zhu S."/>
            <person name="Zhu X."/>
            <person name="Smith H.O."/>
            <person name="Gibbs R.A."/>
            <person name="Myers E.W."/>
            <person name="Rubin G.M."/>
            <person name="Venter J.C."/>
        </authorList>
    </citation>
    <scope>NUCLEOTIDE SEQUENCE [LARGE SCALE GENOMIC DNA]</scope>
    <source>
        <strain evidence="6">Berkeley</strain>
    </source>
</reference>
<keyword evidence="1" id="KW-0732">Signal</keyword>
<dbReference type="DNASU" id="36183"/>
<dbReference type="GeneID" id="36183"/>
<dbReference type="CTD" id="36183"/>
<dbReference type="STRING" id="7227.FBpp0087287"/>
<organism evidence="2 6">
    <name type="scientific">Drosophila melanogaster</name>
    <name type="common">Fruit fly</name>
    <dbReference type="NCBI Taxonomy" id="7227"/>
    <lineage>
        <taxon>Eukaryota</taxon>
        <taxon>Metazoa</taxon>
        <taxon>Ecdysozoa</taxon>
        <taxon>Arthropoda</taxon>
        <taxon>Hexapoda</taxon>
        <taxon>Insecta</taxon>
        <taxon>Pterygota</taxon>
        <taxon>Neoptera</taxon>
        <taxon>Endopterygota</taxon>
        <taxon>Diptera</taxon>
        <taxon>Brachycera</taxon>
        <taxon>Muscomorpha</taxon>
        <taxon>Ephydroidea</taxon>
        <taxon>Drosophilidae</taxon>
        <taxon>Drosophila</taxon>
        <taxon>Sophophora</taxon>
    </lineage>
</organism>
<dbReference type="AlphaFoldDB" id="A1Z8G7"/>
<accession>A1Z8G7</accession>
<feature type="chain" id="PRO_5015085946" evidence="1">
    <location>
        <begin position="21"/>
        <end position="121"/>
    </location>
</feature>
<gene>
    <name evidence="2 5" type="primary">Listericin</name>
    <name evidence="2" type="synonym">146991_at</name>
    <name evidence="2" type="synonym">BcDNA:RH62530</name>
    <name evidence="3" type="synonym">CG9080-RA</name>
    <name evidence="2" type="synonym">Dmel\CG9080</name>
    <name evidence="2 5" type="ORF">CG9080</name>
    <name evidence="2" type="ORF">Dmel_CG9080</name>
</gene>
<feature type="signal peptide" evidence="1">
    <location>
        <begin position="1"/>
        <end position="20"/>
    </location>
</feature>
<evidence type="ECO:0000313" key="4">
    <source>
        <dbReference type="EMBL" id="ANY27885.1"/>
    </source>
</evidence>
<dbReference type="FlyBase" id="FBgn0033593">
    <property type="gene designation" value="Listericin"/>
</dbReference>
<dbReference type="GO" id="GO:0050830">
    <property type="term" value="P:defense response to Gram-positive bacterium"/>
    <property type="evidence" value="ECO:0000314"/>
    <property type="project" value="FlyBase"/>
</dbReference>
<evidence type="ECO:0000313" key="5">
    <source>
        <dbReference type="FlyBase" id="FBgn0033593"/>
    </source>
</evidence>
<reference evidence="2 6" key="6">
    <citation type="journal article" date="2005" name="PLoS Comput. Biol.">
        <title>Combined evidence annotation of transposable elements in genome sequences.</title>
        <authorList>
            <person name="Quesneville H."/>
            <person name="Bergman C.M."/>
            <person name="Andrieu O."/>
            <person name="Autard D."/>
            <person name="Nouaud D."/>
            <person name="Ashburner M."/>
            <person name="Anxolabehere D."/>
        </authorList>
    </citation>
    <scope>NUCLEOTIDE SEQUENCE [LARGE SCALE GENOMIC DNA]</scope>
    <source>
        <strain evidence="6">Berkeley</strain>
    </source>
</reference>
<reference evidence="2 6" key="5">
    <citation type="journal article" date="2002" name="Genome Biol.">
        <title>Heterochromatic sequences in a Drosophila whole-genome shotgun assembly.</title>
        <authorList>
            <person name="Hoskins R.A."/>
            <person name="Smith C.D."/>
            <person name="Carlson J.W."/>
            <person name="Carvalho A.B."/>
            <person name="Halpern A."/>
            <person name="Kaminker J.S."/>
            <person name="Kennedy C."/>
            <person name="Mungall C.J."/>
            <person name="Sullivan B.A."/>
            <person name="Sutton G.G."/>
            <person name="Yasuhara J.C."/>
            <person name="Wakimoto B.T."/>
            <person name="Myers E.W."/>
            <person name="Celniker S.E."/>
            <person name="Rubin G.M."/>
            <person name="Karpen G.H."/>
        </authorList>
    </citation>
    <scope>NUCLEOTIDE SEQUENCE [LARGE SCALE GENOMIC DNA]</scope>
    <source>
        <strain evidence="6">Berkeley</strain>
    </source>
</reference>
<dbReference type="Bgee" id="FBgn0033593">
    <property type="expression patterns" value="Expressed in tormogen cell in proboscis and 144 other cell types or tissues"/>
</dbReference>
<dbReference type="eggNOG" id="ENOG502T3JT">
    <property type="taxonomic scope" value="Eukaryota"/>
</dbReference>
<evidence type="ECO:0000313" key="2">
    <source>
        <dbReference type="EMBL" id="AAF58699.1"/>
    </source>
</evidence>
<name>A1Z8G7_DROME</name>
<dbReference type="EMBL" id="AE013599">
    <property type="protein sequence ID" value="AAF58699.1"/>
    <property type="molecule type" value="Genomic_DNA"/>
</dbReference>
<dbReference type="KEGG" id="dme:Dmel_CG9080"/>
<dbReference type="OMA" id="FCCGGGF"/>
<reference evidence="3" key="10">
    <citation type="submission" date="2008-05" db="EMBL/GenBank/DDBJ databases">
        <authorList>
            <person name="Carlson J."/>
            <person name="Booth B."/>
            <person name="Frise E."/>
            <person name="Park S."/>
            <person name="Wan K."/>
            <person name="Yu C."/>
            <person name="Celniker S."/>
        </authorList>
    </citation>
    <scope>NUCLEOTIDE SEQUENCE</scope>
</reference>
<dbReference type="Proteomes" id="UP000000803">
    <property type="component" value="Chromosome 2R"/>
</dbReference>
<dbReference type="AGR" id="FB:FBgn0033593"/>
<reference evidence="4" key="14">
    <citation type="submission" date="2016-07" db="EMBL/GenBank/DDBJ databases">
        <authorList>
            <person name="Wan K."/>
            <person name="Booth B."/>
            <person name="Spirohn K."/>
            <person name="Hao T."/>
            <person name="Hu Y."/>
            <person name="Calderwood M."/>
            <person name="Hill D."/>
            <person name="Mohr S."/>
            <person name="Vidal M."/>
            <person name="Celniker S."/>
            <person name="Perrimon N."/>
        </authorList>
    </citation>
    <scope>NUCLEOTIDE SEQUENCE</scope>
</reference>
<reference evidence="2" key="11">
    <citation type="journal article" date="2015" name="G3 (Bethesda)">
        <title>Gene Model Annotations for Drosophila melanogaster: Impact of High-Throughput Data.</title>
        <authorList>
            <consortium name="FlyBase Consortium"/>
            <person name="Matthews B.B."/>
            <person name="Dos Santos G."/>
            <person name="Crosby M.A."/>
            <person name="Emmert D.B."/>
            <person name="St Pierre S.E."/>
            <person name="Gramates L.S."/>
            <person name="Zhou P."/>
            <person name="Schroeder A.J."/>
            <person name="Falls K."/>
            <person name="Strelets V."/>
            <person name="Russo S.M."/>
            <person name="Gelbart W.M."/>
            <person name="null"/>
        </authorList>
    </citation>
    <scope>NUCLEOTIDE SEQUENCE</scope>
</reference>
<dbReference type="EMBL" id="BT032676">
    <property type="protein sequence ID" value="ACD81690.1"/>
    <property type="molecule type" value="mRNA"/>
</dbReference>
<evidence type="ECO:0000256" key="1">
    <source>
        <dbReference type="SAM" id="SignalP"/>
    </source>
</evidence>
<reference evidence="2 6" key="4">
    <citation type="journal article" date="2002" name="Genome Biol.">
        <title>The transposable elements of the Drosophila melanogaster euchromatin: a genomics perspective.</title>
        <authorList>
            <person name="Kaminker J.S."/>
            <person name="Bergman C.M."/>
            <person name="Kronmiller B."/>
            <person name="Carlson J."/>
            <person name="Svirskas R."/>
            <person name="Patel S."/>
            <person name="Frise E."/>
            <person name="Wheeler D.A."/>
            <person name="Lewis S.E."/>
            <person name="Rubin G.M."/>
            <person name="Ashburner M."/>
            <person name="Celniker S.E."/>
        </authorList>
    </citation>
    <scope>NUCLEOTIDE SEQUENCE [LARGE SCALE GENOMIC DNA]</scope>
    <source>
        <strain evidence="6">Berkeley</strain>
    </source>
</reference>
<protein>
    <submittedName>
        <fullName evidence="3">FI09243p</fullName>
    </submittedName>
    <submittedName>
        <fullName evidence="4">GEO12728p1</fullName>
    </submittedName>
    <submittedName>
        <fullName evidence="2">Listericin</fullName>
    </submittedName>
</protein>
<dbReference type="VEuPathDB" id="VectorBase:FBgn0033593"/>
<evidence type="ECO:0000313" key="3">
    <source>
        <dbReference type="EMBL" id="ACD81690.1"/>
    </source>
</evidence>
<reference evidence="2" key="7">
    <citation type="submission" date="2006-08" db="EMBL/GenBank/DDBJ databases">
        <authorList>
            <person name="Celniker S."/>
            <person name="Carlson J."/>
            <person name="Wan K."/>
            <person name="Frise E."/>
            <person name="Hoskins R."/>
            <person name="Park S."/>
            <person name="Svirskas R."/>
            <person name="Rubin G."/>
        </authorList>
    </citation>
    <scope>NUCLEOTIDE SEQUENCE</scope>
</reference>
<dbReference type="OrthoDB" id="7871817at2759"/>
<dbReference type="InParanoid" id="A1Z8G7"/>
<dbReference type="GO" id="GO:0005615">
    <property type="term" value="C:extracellular space"/>
    <property type="evidence" value="ECO:0000314"/>
    <property type="project" value="FlyBase"/>
</dbReference>
<dbReference type="PaxDb" id="7227-FBpp0087287"/>
<reference evidence="2" key="12">
    <citation type="journal article" date="2015" name="G3 (Bethesda)">
        <title>Gene Model Annotations for Drosophila melanogaster: The Rule-Benders.</title>
        <authorList>
            <consortium name="FlyBase Consortium"/>
            <person name="Crosby M.A."/>
            <person name="Gramates L.S."/>
            <person name="Dos Santos G."/>
            <person name="Matthews B.B."/>
            <person name="St Pierre S.E."/>
            <person name="Zhou P."/>
            <person name="Schroeder A.J."/>
            <person name="Falls K."/>
            <person name="Emmert D.B."/>
            <person name="Russo S.M."/>
            <person name="Gelbart W.M."/>
            <person name="null"/>
        </authorList>
    </citation>
    <scope>NUCLEOTIDE SEQUENCE</scope>
</reference>
<dbReference type="HOGENOM" id="CLU_154087_0_0_1"/>
<dbReference type="GO" id="GO:0050829">
    <property type="term" value="P:defense response to Gram-negative bacterium"/>
    <property type="evidence" value="ECO:0000314"/>
    <property type="project" value="FlyBase"/>
</dbReference>
<dbReference type="RefSeq" id="NP_610650.1">
    <property type="nucleotide sequence ID" value="NM_136806.4"/>
</dbReference>
<reference evidence="2 6" key="3">
    <citation type="journal article" date="2002" name="Genome Biol.">
        <title>Annotation of the Drosophila melanogaster euchromatic genome: a systematic review.</title>
        <authorList>
            <person name="Misra S."/>
            <person name="Crosby M.A."/>
            <person name="Mungall C.J."/>
            <person name="Matthews B.B."/>
            <person name="Campbell K.S."/>
            <person name="Hradecky P."/>
            <person name="Huang Y."/>
            <person name="Kaminker J.S."/>
            <person name="Millburn G.H."/>
            <person name="Prochnik S.E."/>
            <person name="Smith C.D."/>
            <person name="Tupy J.L."/>
            <person name="Whitfied E.J."/>
            <person name="Bayraktaroglu L."/>
            <person name="Berman B.P."/>
            <person name="Bettencourt B.R."/>
            <person name="Celniker S.E."/>
            <person name="de Grey A.D."/>
            <person name="Drysdale R.A."/>
            <person name="Harris N.L."/>
            <person name="Richter J."/>
            <person name="Russo S."/>
            <person name="Schroeder A.J."/>
            <person name="Shu S.Q."/>
            <person name="Stapleton M."/>
            <person name="Yamada C."/>
            <person name="Ashburner M."/>
            <person name="Gelbart W.M."/>
            <person name="Rubin G.M."/>
            <person name="Lewis S.E."/>
        </authorList>
    </citation>
    <scope>GENOME REANNOTATION</scope>
    <source>
        <strain evidence="6">Berkeley</strain>
    </source>
</reference>
<reference evidence="2 6" key="9">
    <citation type="journal article" date="2007" name="Science">
        <title>Sequence finishing and mapping of Drosophila melanogaster heterochromatin.</title>
        <authorList>
            <person name="Hoskins R.A."/>
            <person name="Carlson J.W."/>
            <person name="Kennedy C."/>
            <person name="Acevedo D."/>
            <person name="Evans-Holm M."/>
            <person name="Frise E."/>
            <person name="Wan K.H."/>
            <person name="Park S."/>
            <person name="Mendez-Lago M."/>
            <person name="Rossi F."/>
            <person name="Villasante A."/>
            <person name="Dimitri P."/>
            <person name="Karpen G.H."/>
            <person name="Celniker S.E."/>
        </authorList>
    </citation>
    <scope>NUCLEOTIDE SEQUENCE [LARGE SCALE GENOMIC DNA]</scope>
    <source>
        <strain evidence="6">Berkeley</strain>
    </source>
</reference>
<evidence type="ECO:0000313" key="6">
    <source>
        <dbReference type="Proteomes" id="UP000000803"/>
    </source>
</evidence>
<proteinExistence type="evidence at transcript level"/>
<reference evidence="2" key="15">
    <citation type="submission" date="2020-04" db="EMBL/GenBank/DDBJ databases">
        <authorList>
            <consortium name="FlyBase"/>
        </authorList>
    </citation>
    <scope>NUCLEOTIDE SEQUENCE</scope>
</reference>
<dbReference type="FunCoup" id="A1Z8G7">
    <property type="interactions" value="29"/>
</dbReference>
<keyword evidence="6" id="KW-1185">Reference proteome</keyword>
<sequence length="121" mass="11690">MKQYLVLALVFAAILAMISGHPLEEQKITLEDAEAQPGIDDGTGVRAARHFGGGFGRGGYCCGGGGGFRRGGFGGGGYGGGGYGGGGYPGGGFGGYPRGGFGGGSASASASASASSSWGRK</sequence>
<reference evidence="2" key="13">
    <citation type="journal article" date="2015" name="Genome Res.">
        <title>The Release 6 reference sequence of the Drosophila melanogaster genome.</title>
        <authorList>
            <person name="Hoskins R.A."/>
            <person name="Carlson J.W."/>
            <person name="Wan K.H."/>
            <person name="Park S."/>
            <person name="Mendez I."/>
            <person name="Galle S.E."/>
            <person name="Booth B.W."/>
            <person name="Pfeiffer B.D."/>
            <person name="George R.A."/>
            <person name="Svirskas R."/>
            <person name="Krzywinski M."/>
            <person name="Schein J."/>
            <person name="Accardo M.C."/>
            <person name="Damia E."/>
            <person name="Messina G."/>
            <person name="Mendez-Lago M."/>
            <person name="de Pablos B."/>
            <person name="Demakova O.V."/>
            <person name="Andreyeva E.N."/>
            <person name="Boldyreva L.V."/>
            <person name="Marra M."/>
            <person name="Carvalho A.B."/>
            <person name="Dimitri P."/>
            <person name="Villasante A."/>
            <person name="Zhimulev I.F."/>
            <person name="Rubin G.M."/>
            <person name="Karpen G.H."/>
            <person name="Celniker S.E."/>
        </authorList>
    </citation>
    <scope>NUCLEOTIDE SEQUENCE</scope>
</reference>